<keyword evidence="6 10" id="KW-0418">Kinase</keyword>
<comment type="catalytic activity">
    <reaction evidence="9 10">
        <text>D-gluconate + ATP = 6-phospho-D-gluconate + ADP + H(+)</text>
        <dbReference type="Rhea" id="RHEA:19433"/>
        <dbReference type="ChEBI" id="CHEBI:15378"/>
        <dbReference type="ChEBI" id="CHEBI:18391"/>
        <dbReference type="ChEBI" id="CHEBI:30616"/>
        <dbReference type="ChEBI" id="CHEBI:58759"/>
        <dbReference type="ChEBI" id="CHEBI:456216"/>
        <dbReference type="EC" id="2.7.1.12"/>
    </reaction>
</comment>
<dbReference type="InParanoid" id="A0A423PNU7"/>
<dbReference type="GO" id="GO:0005737">
    <property type="term" value="C:cytoplasm"/>
    <property type="evidence" value="ECO:0007669"/>
    <property type="project" value="TreeGrafter"/>
</dbReference>
<organism evidence="11 12">
    <name type="scientific">Salinisphaera japonica YTM-1</name>
    <dbReference type="NCBI Taxonomy" id="1209778"/>
    <lineage>
        <taxon>Bacteria</taxon>
        <taxon>Pseudomonadati</taxon>
        <taxon>Pseudomonadota</taxon>
        <taxon>Gammaproteobacteria</taxon>
        <taxon>Salinisphaerales</taxon>
        <taxon>Salinisphaeraceae</taxon>
        <taxon>Salinisphaera</taxon>
    </lineage>
</organism>
<dbReference type="InterPro" id="IPR027417">
    <property type="entry name" value="P-loop_NTPase"/>
</dbReference>
<dbReference type="Proteomes" id="UP000285310">
    <property type="component" value="Unassembled WGS sequence"/>
</dbReference>
<evidence type="ECO:0000256" key="3">
    <source>
        <dbReference type="ARBA" id="ARBA00012054"/>
    </source>
</evidence>
<evidence type="ECO:0000313" key="11">
    <source>
        <dbReference type="EMBL" id="ROO27201.1"/>
    </source>
</evidence>
<evidence type="ECO:0000313" key="12">
    <source>
        <dbReference type="Proteomes" id="UP000285310"/>
    </source>
</evidence>
<dbReference type="Pfam" id="PF01202">
    <property type="entry name" value="SKI"/>
    <property type="match status" value="1"/>
</dbReference>
<comment type="caution">
    <text evidence="11">The sequence shown here is derived from an EMBL/GenBank/DDBJ whole genome shotgun (WGS) entry which is preliminary data.</text>
</comment>
<evidence type="ECO:0000256" key="6">
    <source>
        <dbReference type="ARBA" id="ARBA00022777"/>
    </source>
</evidence>
<dbReference type="GO" id="GO:0005524">
    <property type="term" value="F:ATP binding"/>
    <property type="evidence" value="ECO:0007669"/>
    <property type="project" value="UniProtKB-KW"/>
</dbReference>
<sequence length="159" mass="17752">MGVSGSGKSAIGERIAQRVGAAFLDGDRYHPRANIEKMARGEPLTDDDRAGWLDVLAQLIRDYRDDEMTVLIGCSALKRTYRDQLRRGDPALQFVYLHGSYEVILGRMQQREHFFSPAMLQSQFDTLEVPGADEAHRIDIDAGIDTVVDRSVAALENKS</sequence>
<dbReference type="RefSeq" id="WP_123658475.1">
    <property type="nucleotide sequence ID" value="NZ_AYKG01000029.1"/>
</dbReference>
<comment type="pathway">
    <text evidence="1">Carbohydrate acid metabolism.</text>
</comment>
<dbReference type="Gene3D" id="3.40.50.300">
    <property type="entry name" value="P-loop containing nucleotide triphosphate hydrolases"/>
    <property type="match status" value="1"/>
</dbReference>
<dbReference type="SUPFAM" id="SSF52540">
    <property type="entry name" value="P-loop containing nucleoside triphosphate hydrolases"/>
    <property type="match status" value="1"/>
</dbReference>
<dbReference type="PANTHER" id="PTHR43442:SF3">
    <property type="entry name" value="GLUCONOKINASE-RELATED"/>
    <property type="match status" value="1"/>
</dbReference>
<accession>A0A423PNU7</accession>
<proteinExistence type="inferred from homology"/>
<evidence type="ECO:0000256" key="4">
    <source>
        <dbReference type="ARBA" id="ARBA00022679"/>
    </source>
</evidence>
<dbReference type="NCBIfam" id="TIGR01313">
    <property type="entry name" value="therm_gnt_kin"/>
    <property type="match status" value="1"/>
</dbReference>
<evidence type="ECO:0000256" key="5">
    <source>
        <dbReference type="ARBA" id="ARBA00022741"/>
    </source>
</evidence>
<evidence type="ECO:0000256" key="9">
    <source>
        <dbReference type="ARBA" id="ARBA00048090"/>
    </source>
</evidence>
<dbReference type="EMBL" id="AYKG01000029">
    <property type="protein sequence ID" value="ROO27201.1"/>
    <property type="molecule type" value="Genomic_DNA"/>
</dbReference>
<dbReference type="PANTHER" id="PTHR43442">
    <property type="entry name" value="GLUCONOKINASE-RELATED"/>
    <property type="match status" value="1"/>
</dbReference>
<keyword evidence="4 10" id="KW-0808">Transferase</keyword>
<dbReference type="AlphaFoldDB" id="A0A423PNU7"/>
<dbReference type="FunCoup" id="A0A423PNU7">
    <property type="interactions" value="346"/>
</dbReference>
<dbReference type="EC" id="2.7.1.12" evidence="3 10"/>
<dbReference type="CDD" id="cd02021">
    <property type="entry name" value="GntK"/>
    <property type="match status" value="1"/>
</dbReference>
<name>A0A423PNU7_9GAMM</name>
<evidence type="ECO:0000256" key="2">
    <source>
        <dbReference type="ARBA" id="ARBA00008420"/>
    </source>
</evidence>
<comment type="similarity">
    <text evidence="2 10">Belongs to the gluconokinase GntK/GntV family.</text>
</comment>
<dbReference type="InterPro" id="IPR006001">
    <property type="entry name" value="Therm_gnt_kin"/>
</dbReference>
<dbReference type="FunFam" id="3.40.50.300:FF:000522">
    <property type="entry name" value="Gluconokinase"/>
    <property type="match status" value="1"/>
</dbReference>
<reference evidence="11 12" key="1">
    <citation type="submission" date="2013-10" db="EMBL/GenBank/DDBJ databases">
        <title>Salinisphaera japonica YTM-1 Genome Sequencing.</title>
        <authorList>
            <person name="Lai Q."/>
            <person name="Li C."/>
            <person name="Shao Z."/>
        </authorList>
    </citation>
    <scope>NUCLEOTIDE SEQUENCE [LARGE SCALE GENOMIC DNA]</scope>
    <source>
        <strain evidence="11 12">YTM-1</strain>
    </source>
</reference>
<protein>
    <recommendedName>
        <fullName evidence="3 10">Gluconokinase</fullName>
        <ecNumber evidence="3 10">2.7.1.12</ecNumber>
    </recommendedName>
</protein>
<evidence type="ECO:0000256" key="7">
    <source>
        <dbReference type="ARBA" id="ARBA00022840"/>
    </source>
</evidence>
<keyword evidence="8" id="KW-0311">Gluconate utilization</keyword>
<evidence type="ECO:0000256" key="8">
    <source>
        <dbReference type="ARBA" id="ARBA00023064"/>
    </source>
</evidence>
<dbReference type="InterPro" id="IPR031322">
    <property type="entry name" value="Shikimate/glucono_kinase"/>
</dbReference>
<keyword evidence="5 10" id="KW-0547">Nucleotide-binding</keyword>
<keyword evidence="7 10" id="KW-0067">ATP-binding</keyword>
<gene>
    <name evidence="11" type="primary">idnK</name>
    <name evidence="11" type="ORF">SAJA_09920</name>
</gene>
<keyword evidence="12" id="KW-1185">Reference proteome</keyword>
<dbReference type="GO" id="GO:0046316">
    <property type="term" value="F:gluconokinase activity"/>
    <property type="evidence" value="ECO:0007669"/>
    <property type="project" value="UniProtKB-EC"/>
</dbReference>
<evidence type="ECO:0000256" key="1">
    <source>
        <dbReference type="ARBA" id="ARBA00004761"/>
    </source>
</evidence>
<dbReference type="GO" id="GO:0019521">
    <property type="term" value="P:D-gluconate metabolic process"/>
    <property type="evidence" value="ECO:0007669"/>
    <property type="project" value="UniProtKB-KW"/>
</dbReference>
<dbReference type="OrthoDB" id="9795716at2"/>
<evidence type="ECO:0000256" key="10">
    <source>
        <dbReference type="RuleBase" id="RU363066"/>
    </source>
</evidence>